<reference evidence="4 5" key="1">
    <citation type="submission" date="2017-06" db="EMBL/GenBank/DDBJ databases">
        <title>Comparative genomic analysis of Ambrosia Fusariam Clade fungi.</title>
        <authorList>
            <person name="Stajich J.E."/>
            <person name="Carrillo J."/>
            <person name="Kijimoto T."/>
            <person name="Eskalen A."/>
            <person name="O'Donnell K."/>
            <person name="Kasson M."/>
        </authorList>
    </citation>
    <scope>NUCLEOTIDE SEQUENCE [LARGE SCALE GENOMIC DNA]</scope>
    <source>
        <strain evidence="4 5">NRRL62606</strain>
    </source>
</reference>
<evidence type="ECO:0000313" key="5">
    <source>
        <dbReference type="Proteomes" id="UP000287972"/>
    </source>
</evidence>
<keyword evidence="5" id="KW-1185">Reference proteome</keyword>
<dbReference type="AlphaFoldDB" id="A0A428S6U6"/>
<dbReference type="EMBL" id="NKCL01000052">
    <property type="protein sequence ID" value="RSL85521.1"/>
    <property type="molecule type" value="Genomic_DNA"/>
</dbReference>
<dbReference type="InterPro" id="IPR013087">
    <property type="entry name" value="Znf_C2H2_type"/>
</dbReference>
<keyword evidence="1" id="KW-0862">Zinc</keyword>
<feature type="domain" description="C2H2-type" evidence="3">
    <location>
        <begin position="137"/>
        <end position="167"/>
    </location>
</feature>
<dbReference type="GO" id="GO:0008270">
    <property type="term" value="F:zinc ion binding"/>
    <property type="evidence" value="ECO:0007669"/>
    <property type="project" value="UniProtKB-KW"/>
</dbReference>
<proteinExistence type="predicted"/>
<feature type="compositionally biased region" description="Basic and acidic residues" evidence="2">
    <location>
        <begin position="71"/>
        <end position="88"/>
    </location>
</feature>
<keyword evidence="1" id="KW-0479">Metal-binding</keyword>
<evidence type="ECO:0000256" key="1">
    <source>
        <dbReference type="PROSITE-ProRule" id="PRU00042"/>
    </source>
</evidence>
<keyword evidence="1" id="KW-0863">Zinc-finger</keyword>
<accession>A0A428S6U6</accession>
<dbReference type="PANTHER" id="PTHR38166:SF1">
    <property type="entry name" value="C2H2-TYPE DOMAIN-CONTAINING PROTEIN"/>
    <property type="match status" value="1"/>
</dbReference>
<sequence>MDPSGGTLEWTPGTDQRRSPPSPRPRSAHPSSRAPSVASSYGSIDSGVSHPPRAGSKRKRRVDITWSEFDDFSKDGDESKARKRAREEEADVKKLSCPFYKRNPQEFKQHRTCVGPGWTSVYRVKEHIFRRHGCPEFQCHRCYDEFTTETALHDHQRADDPCEKKKPVSVSGRINAQQEEQMRNRKIYQKSLDEGEKWKAVYKIIFPDDEIIPSPYFDSGLPVYSPKLSTTELKEMALNSEVQQWLQSPVSGALGEWPPDMYEACEIGSKALKEWLPDTHEDCGIGSKGLEEWFQSPVSGALGEWPPDMYEACGIGSKGLEEWFSDTFGHYEEEYGKRPRTK</sequence>
<dbReference type="PROSITE" id="PS50157">
    <property type="entry name" value="ZINC_FINGER_C2H2_2"/>
    <property type="match status" value="1"/>
</dbReference>
<organism evidence="4 5">
    <name type="scientific">Fusarium floridanum</name>
    <dbReference type="NCBI Taxonomy" id="1325733"/>
    <lineage>
        <taxon>Eukaryota</taxon>
        <taxon>Fungi</taxon>
        <taxon>Dikarya</taxon>
        <taxon>Ascomycota</taxon>
        <taxon>Pezizomycotina</taxon>
        <taxon>Sordariomycetes</taxon>
        <taxon>Hypocreomycetidae</taxon>
        <taxon>Hypocreales</taxon>
        <taxon>Nectriaceae</taxon>
        <taxon>Fusarium</taxon>
        <taxon>Fusarium solani species complex</taxon>
    </lineage>
</organism>
<evidence type="ECO:0000259" key="3">
    <source>
        <dbReference type="PROSITE" id="PS50157"/>
    </source>
</evidence>
<dbReference type="PANTHER" id="PTHR38166">
    <property type="entry name" value="C2H2-TYPE DOMAIN-CONTAINING PROTEIN-RELATED"/>
    <property type="match status" value="1"/>
</dbReference>
<dbReference type="Proteomes" id="UP000287972">
    <property type="component" value="Unassembled WGS sequence"/>
</dbReference>
<comment type="caution">
    <text evidence="4">The sequence shown here is derived from an EMBL/GenBank/DDBJ whole genome shotgun (WGS) entry which is preliminary data.</text>
</comment>
<feature type="compositionally biased region" description="Low complexity" evidence="2">
    <location>
        <begin position="28"/>
        <end position="40"/>
    </location>
</feature>
<evidence type="ECO:0000313" key="4">
    <source>
        <dbReference type="EMBL" id="RSL85521.1"/>
    </source>
</evidence>
<name>A0A428S6U6_9HYPO</name>
<protein>
    <recommendedName>
        <fullName evidence="3">C2H2-type domain-containing protein</fullName>
    </recommendedName>
</protein>
<evidence type="ECO:0000256" key="2">
    <source>
        <dbReference type="SAM" id="MobiDB-lite"/>
    </source>
</evidence>
<gene>
    <name evidence="4" type="ORF">CEP51_003293</name>
</gene>
<feature type="region of interest" description="Disordered" evidence="2">
    <location>
        <begin position="1"/>
        <end position="88"/>
    </location>
</feature>